<dbReference type="KEGG" id="but:X994_4366"/>
<dbReference type="Proteomes" id="UP000030475">
    <property type="component" value="Unassembled WGS sequence"/>
</dbReference>
<dbReference type="eggNOG" id="COG1028">
    <property type="taxonomic scope" value="Bacteria"/>
</dbReference>
<dbReference type="Gene3D" id="3.40.50.720">
    <property type="entry name" value="NAD(P)-binding Rossmann-like Domain"/>
    <property type="match status" value="1"/>
</dbReference>
<dbReference type="PANTHER" id="PTHR42760:SF115">
    <property type="entry name" value="3-OXOACYL-[ACYL-CARRIER-PROTEIN] REDUCTASE FABG"/>
    <property type="match status" value="1"/>
</dbReference>
<accession>A0A069B6Z7</accession>
<dbReference type="Proteomes" id="UP000231878">
    <property type="component" value="Unassembled WGS sequence"/>
</dbReference>
<dbReference type="PRINTS" id="PR00081">
    <property type="entry name" value="GDHRDH"/>
</dbReference>
<dbReference type="GO" id="GO:0016616">
    <property type="term" value="F:oxidoreductase activity, acting on the CH-OH group of donors, NAD or NADP as acceptor"/>
    <property type="evidence" value="ECO:0007669"/>
    <property type="project" value="TreeGrafter"/>
</dbReference>
<protein>
    <submittedName>
        <fullName evidence="4">D-threitol dehydrogenase</fullName>
    </submittedName>
    <submittedName>
        <fullName evidence="3">Short chain dehydrogenase family protein</fullName>
    </submittedName>
</protein>
<dbReference type="FunFam" id="3.40.50.720:FF:000084">
    <property type="entry name" value="Short-chain dehydrogenase reductase"/>
    <property type="match status" value="1"/>
</dbReference>
<dbReference type="SUPFAM" id="SSF51735">
    <property type="entry name" value="NAD(P)-binding Rossmann-fold domains"/>
    <property type="match status" value="1"/>
</dbReference>
<dbReference type="InterPro" id="IPR002347">
    <property type="entry name" value="SDR_fam"/>
</dbReference>
<evidence type="ECO:0000313" key="4">
    <source>
        <dbReference type="EMBL" id="PJO65889.1"/>
    </source>
</evidence>
<dbReference type="EMBL" id="PHRB01000010">
    <property type="protein sequence ID" value="PJO65889.1"/>
    <property type="molecule type" value="Genomic_DNA"/>
</dbReference>
<dbReference type="AlphaFoldDB" id="A0A069B6Z7"/>
<proteinExistence type="inferred from homology"/>
<dbReference type="NCBIfam" id="NF005309">
    <property type="entry name" value="PRK06841.1"/>
    <property type="match status" value="1"/>
</dbReference>
<evidence type="ECO:0000313" key="5">
    <source>
        <dbReference type="Proteomes" id="UP000030475"/>
    </source>
</evidence>
<dbReference type="RefSeq" id="WP_004188441.1">
    <property type="nucleotide sequence ID" value="NZ_CAUYGW010000007.1"/>
</dbReference>
<evidence type="ECO:0000313" key="6">
    <source>
        <dbReference type="Proteomes" id="UP000231878"/>
    </source>
</evidence>
<dbReference type="NCBIfam" id="NF005559">
    <property type="entry name" value="PRK07231.1"/>
    <property type="match status" value="1"/>
</dbReference>
<dbReference type="PANTHER" id="PTHR42760">
    <property type="entry name" value="SHORT-CHAIN DEHYDROGENASES/REDUCTASES FAMILY MEMBER"/>
    <property type="match status" value="1"/>
</dbReference>
<dbReference type="CDD" id="cd05233">
    <property type="entry name" value="SDR_c"/>
    <property type="match status" value="1"/>
</dbReference>
<comment type="similarity">
    <text evidence="1">Belongs to the short-chain dehydrogenases/reductases (SDR) family.</text>
</comment>
<sequence length="256" mass="26105">MTNLWDRAFDLTGRVALVTGGAAGIGHACARLLAQRGASVALVDRHPETAGIAATLEGGAARHSGMSLDLRDCSAAQAGVALAASRFGGVDMLVNSAGVALLDKALDVGEAAWDATMAINVKASFFVAQAAARQMIAGARGGRIVNLASQASVVGLERHAAYCASKAAIVGMTKALALEWAPHGITVNAVSPTIVETALGKQAWAGEAGERAKREIPAGRFAQPDEIAALVLYLLSDAAAMMTGENVVIDGGYTVR</sequence>
<dbReference type="InterPro" id="IPR036291">
    <property type="entry name" value="NAD(P)-bd_dom_sf"/>
</dbReference>
<evidence type="ECO:0000256" key="2">
    <source>
        <dbReference type="ARBA" id="ARBA00023002"/>
    </source>
</evidence>
<dbReference type="GeneID" id="92977566"/>
<dbReference type="OMA" id="NAICPFY"/>
<dbReference type="Pfam" id="PF13561">
    <property type="entry name" value="adh_short_C2"/>
    <property type="match status" value="1"/>
</dbReference>
<reference evidence="3 5" key="1">
    <citation type="submission" date="2014-08" db="EMBL/GenBank/DDBJ databases">
        <authorList>
            <person name="Bunnell A."/>
            <person name="Chain P.S."/>
            <person name="Chertkov O."/>
            <person name="Currie B.J."/>
            <person name="Daligault H.E."/>
            <person name="Davenport K.W."/>
            <person name="Davis C."/>
            <person name="Gleasner C.D."/>
            <person name="Johnson S.L."/>
            <person name="Kaestli M."/>
            <person name="Koren S."/>
            <person name="Kunde Y.A."/>
            <person name="Mayo M."/>
            <person name="McMurry K.K."/>
            <person name="Price E.P."/>
            <person name="Reitenga K.G."/>
            <person name="Robison R."/>
            <person name="Rosovitz M.J."/>
            <person name="Sarovich D.S."/>
            <person name="Teshima H."/>
        </authorList>
    </citation>
    <scope>NUCLEOTIDE SEQUENCE [LARGE SCALE GENOMIC DNA]</scope>
    <source>
        <strain evidence="3 5">MSHR44</strain>
    </source>
</reference>
<comment type="caution">
    <text evidence="3">The sequence shown here is derived from an EMBL/GenBank/DDBJ whole genome shotgun (WGS) entry which is preliminary data.</text>
</comment>
<reference evidence="4 6" key="2">
    <citation type="submission" date="2017-11" db="EMBL/GenBank/DDBJ databases">
        <title>Molecular characterization of Burkholderia pseudomallei and closely related isolates from Vietnam.</title>
        <authorList>
            <person name="Ustinov D.V."/>
            <person name="Antonov A.S."/>
            <person name="Avdusheva E.F."/>
            <person name="Shpak I.M."/>
            <person name="Zakharova I.B."/>
            <person name="Thi L.A."/>
            <person name="Teteryatnikova N."/>
            <person name="Lopasteyskaya Y.A."/>
            <person name="Kuzyutina J.A."/>
            <person name="Ngo T.N."/>
            <person name="Victorov D.V."/>
        </authorList>
    </citation>
    <scope>NUCLEOTIDE SEQUENCE [LARGE SCALE GENOMIC DNA]</scope>
    <source>
        <strain evidence="4 6">V1512</strain>
    </source>
</reference>
<evidence type="ECO:0000313" key="3">
    <source>
        <dbReference type="EMBL" id="KGX11000.1"/>
    </source>
</evidence>
<organism evidence="3 5">
    <name type="scientific">Burkholderia pseudomallei</name>
    <name type="common">Pseudomonas pseudomallei</name>
    <dbReference type="NCBI Taxonomy" id="28450"/>
    <lineage>
        <taxon>Bacteria</taxon>
        <taxon>Pseudomonadati</taxon>
        <taxon>Pseudomonadota</taxon>
        <taxon>Betaproteobacteria</taxon>
        <taxon>Burkholderiales</taxon>
        <taxon>Burkholderiaceae</taxon>
        <taxon>Burkholderia</taxon>
        <taxon>pseudomallei group</taxon>
    </lineage>
</organism>
<dbReference type="InterPro" id="IPR020904">
    <property type="entry name" value="Sc_DH/Rdtase_CS"/>
</dbReference>
<evidence type="ECO:0000256" key="1">
    <source>
        <dbReference type="ARBA" id="ARBA00006484"/>
    </source>
</evidence>
<dbReference type="EMBL" id="JQIM01000009">
    <property type="protein sequence ID" value="KGX11000.1"/>
    <property type="molecule type" value="Genomic_DNA"/>
</dbReference>
<name>A0A069B6Z7_BURPE</name>
<gene>
    <name evidence="4" type="ORF">CWD88_12175</name>
    <name evidence="3" type="ORF">Y036_4802</name>
</gene>
<dbReference type="PROSITE" id="PS00061">
    <property type="entry name" value="ADH_SHORT"/>
    <property type="match status" value="1"/>
</dbReference>
<keyword evidence="2" id="KW-0560">Oxidoreductase</keyword>
<dbReference type="PRINTS" id="PR00080">
    <property type="entry name" value="SDRFAMILY"/>
</dbReference>